<feature type="signal peptide" evidence="3">
    <location>
        <begin position="1"/>
        <end position="28"/>
    </location>
</feature>
<dbReference type="CDD" id="cd00170">
    <property type="entry name" value="SEC14"/>
    <property type="match status" value="1"/>
</dbReference>
<evidence type="ECO:0000256" key="1">
    <source>
        <dbReference type="SAM" id="Coils"/>
    </source>
</evidence>
<dbReference type="PANTHER" id="PTHR46818:SF1">
    <property type="entry name" value="CHROMOSOME UNDETERMINED SCAFFOLD_125, WHOLE GENOME SHOTGUN SEQUENCE"/>
    <property type="match status" value="1"/>
</dbReference>
<dbReference type="EMBL" id="CP044416">
    <property type="protein sequence ID" value="QOY40448.1"/>
    <property type="molecule type" value="Genomic_DNA"/>
</dbReference>
<dbReference type="Proteomes" id="UP000593906">
    <property type="component" value="Chromosome 7"/>
</dbReference>
<accession>A0A7S7LEF4</accession>
<keyword evidence="1" id="KW-0175">Coiled coil</keyword>
<evidence type="ECO:0000313" key="5">
    <source>
        <dbReference type="EMBL" id="QOY40448.1"/>
    </source>
</evidence>
<organism evidence="5 6">
    <name type="scientific">Cryptosporidium parvum</name>
    <dbReference type="NCBI Taxonomy" id="5807"/>
    <lineage>
        <taxon>Eukaryota</taxon>
        <taxon>Sar</taxon>
        <taxon>Alveolata</taxon>
        <taxon>Apicomplexa</taxon>
        <taxon>Conoidasida</taxon>
        <taxon>Coccidia</taxon>
        <taxon>Eucoccidiorida</taxon>
        <taxon>Eimeriorina</taxon>
        <taxon>Cryptosporidiidae</taxon>
        <taxon>Cryptosporidium</taxon>
    </lineage>
</organism>
<name>A0A7S7LEF4_CRYPV</name>
<feature type="compositionally biased region" description="Polar residues" evidence="2">
    <location>
        <begin position="738"/>
        <end position="749"/>
    </location>
</feature>
<feature type="region of interest" description="Disordered" evidence="2">
    <location>
        <begin position="699"/>
        <end position="766"/>
    </location>
</feature>
<evidence type="ECO:0000313" key="6">
    <source>
        <dbReference type="Proteomes" id="UP000593906"/>
    </source>
</evidence>
<dbReference type="InterPro" id="IPR001251">
    <property type="entry name" value="CRAL-TRIO_dom"/>
</dbReference>
<dbReference type="OMA" id="KSSICAD"/>
<proteinExistence type="predicted"/>
<dbReference type="PANTHER" id="PTHR46818">
    <property type="entry name" value="DOMAIN-CONTAINING PROTEIN, PUTATIVE-RELATED"/>
    <property type="match status" value="1"/>
</dbReference>
<dbReference type="VEuPathDB" id="CryptoDB:CPATCC_0007090"/>
<dbReference type="InterPro" id="IPR036865">
    <property type="entry name" value="CRAL-TRIO_dom_sf"/>
</dbReference>
<gene>
    <name evidence="5" type="ORF">CPATCC_003297</name>
</gene>
<evidence type="ECO:0000259" key="4">
    <source>
        <dbReference type="PROSITE" id="PS50191"/>
    </source>
</evidence>
<feature type="coiled-coil region" evidence="1">
    <location>
        <begin position="884"/>
        <end position="911"/>
    </location>
</feature>
<feature type="compositionally biased region" description="Basic and acidic residues" evidence="2">
    <location>
        <begin position="706"/>
        <end position="718"/>
    </location>
</feature>
<feature type="chain" id="PRO_5030907091" description="CRAL-TRIO domain-containing protein" evidence="3">
    <location>
        <begin position="29"/>
        <end position="1012"/>
    </location>
</feature>
<dbReference type="Gene3D" id="3.40.525.10">
    <property type="entry name" value="CRAL-TRIO lipid binding domain"/>
    <property type="match status" value="1"/>
</dbReference>
<sequence length="1012" mass="116500">MMTTRYSFLHALICIWLLFRIILEPVNGKNDSKFKFGPQHPPHDRTVITDFDNYAIQYCGLKDSVFNVAHCIFHAFVEILEERELKYEDYESVINLLLQGKNLASHQKLISSTNSCQSMVVPYIKFSKPKSSKSIMGVKISTKIEDYCKFAFRCISNGSNTLVKSKQSVMQEHLGKWIGTSLKENEGFGIVIASRLDFRISQLKVRSKEPNELLKIGCKLASESPSKRESLCMEIFNNKEICSIVAPYKLSFKGWSHPPIDPIQNKPFKFNPKTMIDEKIKSIVNIQVNEELPPYCMPQEIFSYKPPPETYTKEKKIIHFYTDISQTEKAIIDQFLMHFVINYGKIPRVIFDRRSRYAIEGWLSHKNKSPIISVHNSMYSLGRKLHYKDAMSGMLYSNSGYKKETYPYNLPQFKIFSVYSDKTHTFDISDTNPLISTCLKEGCAYFIGRSASMTPVLVIRASTIISIKSFKQSSASFLVMFLMEFAEKYLFFPGKVETIDIIVDCRGFSLTNFSTLLRIKPILLYWQDEGIVNQYPLRFNNIFIIQQNDIWTTLKDILGRFWLEETVKSVQVISNVSNNPKDNPDLKLLWRYISPHLIEIDIGGSRPKLQSGQFYPFKILPGPYKPFNTNLLDPKVTPTLSDWPSPDFNSPKNLYKLLPKNFFHSREKTLDGNENVAPINWKESKQLLNSIPKNLWPEMSTPTSEFKSEDNLENKADSKGSLVSENKGEKNDIEDPQDTQNRNDTSKTTIDTEKLTKSTPRSINTLSSGKDRDLLLQLLLTQKMLGNLKEFHSLRLEKIKNKRNLEEQCIQLATTHITFFSKLVDKAHIEILSKVAKMKQNKKAPNMPQVDKRLSIFEAYKDIASTLNLSRAKNMLSEKSLSYLEQIGRKISGIETKINKARQEIRILLKEDPSVLKEKASSAWNELLTALNELGELRKGMSDIEIKEKKINIRLRQMCEQLTSSMGVTKSFLDSYSKYDHYSMFESSLLYNMINTIIKGQEYSFENSTNGK</sequence>
<dbReference type="Pfam" id="PF00650">
    <property type="entry name" value="CRAL_TRIO"/>
    <property type="match status" value="1"/>
</dbReference>
<evidence type="ECO:0000256" key="3">
    <source>
        <dbReference type="SAM" id="SignalP"/>
    </source>
</evidence>
<protein>
    <recommendedName>
        <fullName evidence="4">CRAL-TRIO domain-containing protein</fullName>
    </recommendedName>
</protein>
<dbReference type="PROSITE" id="PS50191">
    <property type="entry name" value="CRAL_TRIO"/>
    <property type="match status" value="1"/>
</dbReference>
<feature type="domain" description="CRAL-TRIO" evidence="4">
    <location>
        <begin position="446"/>
        <end position="610"/>
    </location>
</feature>
<reference evidence="5 6" key="1">
    <citation type="submission" date="2019-09" db="EMBL/GenBank/DDBJ databases">
        <title>Consistent, comparative and evidence-based genome assembly and annotation for Cryptosporidium parvum, C. hominis and C. tyzzeri.</title>
        <authorList>
            <person name="Baptista R.P."/>
            <person name="Li Y."/>
            <person name="Sateriale A."/>
            <person name="Ansell B."/>
            <person name="Jex A."/>
            <person name="Sanders M."/>
            <person name="Brooks K."/>
            <person name="Tracey A."/>
            <person name="Berriman M."/>
            <person name="Striepen B."/>
            <person name="Cotton J.A."/>
            <person name="Kissinger J.C."/>
        </authorList>
    </citation>
    <scope>NUCLEOTIDE SEQUENCE [LARGE SCALE GENOMIC DNA]</scope>
    <source>
        <strain evidence="5 6">IOWA-ATCC</strain>
    </source>
</reference>
<dbReference type="SUPFAM" id="SSF52087">
    <property type="entry name" value="CRAL/TRIO domain"/>
    <property type="match status" value="1"/>
</dbReference>
<keyword evidence="3" id="KW-0732">Signal</keyword>
<evidence type="ECO:0000256" key="2">
    <source>
        <dbReference type="SAM" id="MobiDB-lite"/>
    </source>
</evidence>
<feature type="compositionally biased region" description="Polar residues" evidence="2">
    <location>
        <begin position="757"/>
        <end position="766"/>
    </location>
</feature>
<dbReference type="AlphaFoldDB" id="A0A7S7LEF4"/>